<keyword evidence="3" id="KW-1003">Cell membrane</keyword>
<dbReference type="RefSeq" id="WP_189630002.1">
    <property type="nucleotide sequence ID" value="NZ_BNAG01000002.1"/>
</dbReference>
<comment type="caution">
    <text evidence="14">The sequence shown here is derived from an EMBL/GenBank/DDBJ whole genome shotgun (WGS) entry which is preliminary data.</text>
</comment>
<dbReference type="InterPro" id="IPR001915">
    <property type="entry name" value="Peptidase_M48"/>
</dbReference>
<evidence type="ECO:0000256" key="5">
    <source>
        <dbReference type="ARBA" id="ARBA00022692"/>
    </source>
</evidence>
<accession>A0ABQ3I8Y3</accession>
<evidence type="ECO:0000256" key="7">
    <source>
        <dbReference type="ARBA" id="ARBA00022801"/>
    </source>
</evidence>
<evidence type="ECO:0000256" key="2">
    <source>
        <dbReference type="ARBA" id="ARBA00004651"/>
    </source>
</evidence>
<dbReference type="CDD" id="cd07328">
    <property type="entry name" value="M48_Ste24p_like"/>
    <property type="match status" value="1"/>
</dbReference>
<feature type="transmembrane region" description="Helical" evidence="12">
    <location>
        <begin position="28"/>
        <end position="54"/>
    </location>
</feature>
<comment type="cofactor">
    <cofactor evidence="1">
        <name>Zn(2+)</name>
        <dbReference type="ChEBI" id="CHEBI:29105"/>
    </cofactor>
</comment>
<evidence type="ECO:0000259" key="13">
    <source>
        <dbReference type="Pfam" id="PF01435"/>
    </source>
</evidence>
<dbReference type="Gene3D" id="3.30.2010.10">
    <property type="entry name" value="Metalloproteases ('zincins'), catalytic domain"/>
    <property type="match status" value="1"/>
</dbReference>
<proteinExistence type="predicted"/>
<evidence type="ECO:0000256" key="3">
    <source>
        <dbReference type="ARBA" id="ARBA00022475"/>
    </source>
</evidence>
<dbReference type="EMBL" id="BNAG01000002">
    <property type="protein sequence ID" value="GHE63854.1"/>
    <property type="molecule type" value="Genomic_DNA"/>
</dbReference>
<evidence type="ECO:0000256" key="8">
    <source>
        <dbReference type="ARBA" id="ARBA00022833"/>
    </source>
</evidence>
<comment type="subcellular location">
    <subcellularLocation>
        <location evidence="2">Cell membrane</location>
        <topology evidence="2">Multi-pass membrane protein</topology>
    </subcellularLocation>
</comment>
<evidence type="ECO:0000256" key="11">
    <source>
        <dbReference type="ARBA" id="ARBA00023136"/>
    </source>
</evidence>
<dbReference type="PANTHER" id="PTHR43221">
    <property type="entry name" value="PROTEASE HTPX"/>
    <property type="match status" value="1"/>
</dbReference>
<evidence type="ECO:0000256" key="1">
    <source>
        <dbReference type="ARBA" id="ARBA00001947"/>
    </source>
</evidence>
<reference evidence="15" key="1">
    <citation type="journal article" date="2019" name="Int. J. Syst. Evol. Microbiol.">
        <title>The Global Catalogue of Microorganisms (GCM) 10K type strain sequencing project: providing services to taxonomists for standard genome sequencing and annotation.</title>
        <authorList>
            <consortium name="The Broad Institute Genomics Platform"/>
            <consortium name="The Broad Institute Genome Sequencing Center for Infectious Disease"/>
            <person name="Wu L."/>
            <person name="Ma J."/>
        </authorList>
    </citation>
    <scope>NUCLEOTIDE SEQUENCE [LARGE SCALE GENOMIC DNA]</scope>
    <source>
        <strain evidence="15">CGMCC 1.15111</strain>
    </source>
</reference>
<keyword evidence="7" id="KW-0378">Hydrolase</keyword>
<keyword evidence="8" id="KW-0862">Zinc</keyword>
<keyword evidence="11 12" id="KW-0472">Membrane</keyword>
<keyword evidence="15" id="KW-1185">Reference proteome</keyword>
<keyword evidence="6" id="KW-0479">Metal-binding</keyword>
<dbReference type="Pfam" id="PF01435">
    <property type="entry name" value="Peptidase_M48"/>
    <property type="match status" value="1"/>
</dbReference>
<dbReference type="Proteomes" id="UP000658258">
    <property type="component" value="Unassembled WGS sequence"/>
</dbReference>
<organism evidence="14 15">
    <name type="scientific">Roseivirga thermotolerans</name>
    <dbReference type="NCBI Taxonomy" id="1758176"/>
    <lineage>
        <taxon>Bacteria</taxon>
        <taxon>Pseudomonadati</taxon>
        <taxon>Bacteroidota</taxon>
        <taxon>Cytophagia</taxon>
        <taxon>Cytophagales</taxon>
        <taxon>Roseivirgaceae</taxon>
        <taxon>Roseivirga</taxon>
    </lineage>
</organism>
<evidence type="ECO:0000256" key="12">
    <source>
        <dbReference type="SAM" id="Phobius"/>
    </source>
</evidence>
<feature type="transmembrane region" description="Helical" evidence="12">
    <location>
        <begin position="74"/>
        <end position="92"/>
    </location>
</feature>
<keyword evidence="4" id="KW-0645">Protease</keyword>
<evidence type="ECO:0000256" key="10">
    <source>
        <dbReference type="ARBA" id="ARBA00023049"/>
    </source>
</evidence>
<evidence type="ECO:0000256" key="9">
    <source>
        <dbReference type="ARBA" id="ARBA00022989"/>
    </source>
</evidence>
<keyword evidence="10" id="KW-0482">Metalloprotease</keyword>
<dbReference type="PANTHER" id="PTHR43221:SF1">
    <property type="entry name" value="PROTEASE HTPX"/>
    <property type="match status" value="1"/>
</dbReference>
<evidence type="ECO:0000313" key="15">
    <source>
        <dbReference type="Proteomes" id="UP000658258"/>
    </source>
</evidence>
<keyword evidence="5 12" id="KW-0812">Transmembrane</keyword>
<evidence type="ECO:0000313" key="14">
    <source>
        <dbReference type="EMBL" id="GHE63854.1"/>
    </source>
</evidence>
<feature type="domain" description="Peptidase M48" evidence="13">
    <location>
        <begin position="111"/>
        <end position="377"/>
    </location>
</feature>
<gene>
    <name evidence="14" type="ORF">GCM10011340_19120</name>
</gene>
<evidence type="ECO:0000256" key="6">
    <source>
        <dbReference type="ARBA" id="ARBA00022723"/>
    </source>
</evidence>
<name>A0ABQ3I8Y3_9BACT</name>
<sequence>MSQSFYPESPKAFKDDLTKLSGQYRLQIFINLIAILVFILVYLAMIVGSVNLIYEIITFPLPKKFNHWHLLLKFGMAGMAVMLFLFLLKFIFKKNSGSGTNHVEIKERDHPKLFQFIRQLSDEVGAPFPKKIFVNHEINASVFYNSTVFSLFFPGRKNLLIGLGLVNSINLSEFKAVIAHEFGHFAQSSMKLGSYVYMANKIIHDMVYERDKWDETLEKWQSLDVRFSIFAWLLMPIIWLVRFLMSLLYKGLNALHASLLRQMEFNADLVAVSVTGSNQIINGLYRLGSASEVMNVVISKLVDARDEHLFTNNIFHHQSECFSFFKKKHPAFRETLLEYRLKNSDTSEYWLFEGDKDKEAPQMYASHPSNFLRERNAKKNYVKGTSDDRSPWILFGNKDELAEKVTSNFYALYFGEKPQEISPASEVQKFIEQELSEGEFPEHYLGFYNSRNIHIPEDQELETLVNGSKGLEEVELWGKEFEQKMAAIAKNQNRIIEVVQSMETVDQKWSLKASNDSKKDKEALKKEYTELVKVMEKDHEWYKQEDTKVLTKVLAYYNENHLSTDELLGIYRFIRSLNLTYSTLLDCQNQLEEQIQHIISKKRITDGEIAMIAHDLRKIYLQIEELLLKADHVEIPRLSHVSETKLKSFLLKEQLAFISQNTLNFEKIQLFRFQLADIKNRLDRIYNKALTEMIKLHEVAYAPNPKVVV</sequence>
<dbReference type="InterPro" id="IPR050083">
    <property type="entry name" value="HtpX_protease"/>
</dbReference>
<feature type="transmembrane region" description="Helical" evidence="12">
    <location>
        <begin position="229"/>
        <end position="249"/>
    </location>
</feature>
<keyword evidence="9 12" id="KW-1133">Transmembrane helix</keyword>
<evidence type="ECO:0000256" key="4">
    <source>
        <dbReference type="ARBA" id="ARBA00022670"/>
    </source>
</evidence>
<protein>
    <recommendedName>
        <fullName evidence="13">Peptidase M48 domain-containing protein</fullName>
    </recommendedName>
</protein>